<dbReference type="OrthoDB" id="9802500at2"/>
<dbReference type="InterPro" id="IPR036457">
    <property type="entry name" value="PPM-type-like_dom_sf"/>
</dbReference>
<evidence type="ECO:0000256" key="2">
    <source>
        <dbReference type="SAM" id="Phobius"/>
    </source>
</evidence>
<dbReference type="EMBL" id="NPDZ01000006">
    <property type="protein sequence ID" value="PJZ73074.1"/>
    <property type="molecule type" value="Genomic_DNA"/>
</dbReference>
<keyword evidence="1" id="KW-0378">Hydrolase</keyword>
<dbReference type="SUPFAM" id="SSF81606">
    <property type="entry name" value="PP2C-like"/>
    <property type="match status" value="1"/>
</dbReference>
<sequence>MLELHQKENQSPKGKQPRRFEKYGSIRMKILLIYSIFSLANLLFFSIIIVENQLDLLIDNFSLKSGKLGEILGNDLKKINLVLPENFEESSVVPEDIKRILKLNGVDSFHLFGKEGILASVNSSMESDGKEANEINKKIQEIEVAPTSSSYYTLQSEKGGITRFLIPLALESGHYIYFQLGYFSLLDSLNSIVFQLALALGWGVLFHFLFGLYLNRKIFKRISSLEEASGKMAEGALATRVTFYQEIPDELHRMGVSFNDMAEKIENSVANLMKLNKQIQRELEIGKQVQELLLPTKNVLSDYSPEIYYRPMREVSGDIYNFFAFDKKYKGVFLADATGHGISAALVTSIIQMSLNTITKDTANPGKIVNHISNNLFSILRASFFASGIFVLFDCNDKLYFCNAGHNPPILLRKDSKKIILMESTAALLGIGSEAASSVRSIKVNPGDRILLYTDGIVEGKDSAGNMFSLERLESLLSQGDSLSLYELRENIQKDFDSFCKEIKDDCTFILLEVPNGN</sequence>
<dbReference type="Pfam" id="PF07228">
    <property type="entry name" value="SpoIIE"/>
    <property type="match status" value="1"/>
</dbReference>
<dbReference type="PANTHER" id="PTHR43156">
    <property type="entry name" value="STAGE II SPORULATION PROTEIN E-RELATED"/>
    <property type="match status" value="1"/>
</dbReference>
<evidence type="ECO:0000313" key="6">
    <source>
        <dbReference type="Proteomes" id="UP000231962"/>
    </source>
</evidence>
<evidence type="ECO:0000259" key="3">
    <source>
        <dbReference type="PROSITE" id="PS50885"/>
    </source>
</evidence>
<dbReference type="SMART" id="SM00304">
    <property type="entry name" value="HAMP"/>
    <property type="match status" value="1"/>
</dbReference>
<dbReference type="Gene3D" id="6.10.340.10">
    <property type="match status" value="1"/>
</dbReference>
<dbReference type="Gene3D" id="3.60.40.10">
    <property type="entry name" value="PPM-type phosphatase domain"/>
    <property type="match status" value="1"/>
</dbReference>
<dbReference type="GO" id="GO:0007165">
    <property type="term" value="P:signal transduction"/>
    <property type="evidence" value="ECO:0007669"/>
    <property type="project" value="InterPro"/>
</dbReference>
<dbReference type="GO" id="GO:0016020">
    <property type="term" value="C:membrane"/>
    <property type="evidence" value="ECO:0007669"/>
    <property type="project" value="InterPro"/>
</dbReference>
<keyword evidence="2" id="KW-0472">Membrane</keyword>
<dbReference type="PANTHER" id="PTHR43156:SF2">
    <property type="entry name" value="STAGE II SPORULATION PROTEIN E"/>
    <property type="match status" value="1"/>
</dbReference>
<accession>A0A2M9ZM55</accession>
<protein>
    <recommendedName>
        <fullName evidence="3">HAMP domain-containing protein</fullName>
    </recommendedName>
</protein>
<dbReference type="EMBL" id="NPDY01000007">
    <property type="protein sequence ID" value="PJZ69711.1"/>
    <property type="molecule type" value="Genomic_DNA"/>
</dbReference>
<dbReference type="Pfam" id="PF00672">
    <property type="entry name" value="HAMP"/>
    <property type="match status" value="1"/>
</dbReference>
<keyword evidence="2" id="KW-1133">Transmembrane helix</keyword>
<feature type="transmembrane region" description="Helical" evidence="2">
    <location>
        <begin position="31"/>
        <end position="50"/>
    </location>
</feature>
<gene>
    <name evidence="4" type="ORF">CH360_08935</name>
    <name evidence="5" type="ORF">CH373_11300</name>
</gene>
<keyword evidence="6" id="KW-1185">Reference proteome</keyword>
<dbReference type="AlphaFoldDB" id="A0A2M9ZM55"/>
<dbReference type="PROSITE" id="PS50885">
    <property type="entry name" value="HAMP"/>
    <property type="match status" value="1"/>
</dbReference>
<feature type="domain" description="HAMP" evidence="3">
    <location>
        <begin position="216"/>
        <end position="270"/>
    </location>
</feature>
<dbReference type="RefSeq" id="WP_100713692.1">
    <property type="nucleotide sequence ID" value="NZ_NPDY01000007.1"/>
</dbReference>
<dbReference type="Proteomes" id="UP000231990">
    <property type="component" value="Unassembled WGS sequence"/>
</dbReference>
<feature type="transmembrane region" description="Helical" evidence="2">
    <location>
        <begin position="192"/>
        <end position="214"/>
    </location>
</feature>
<dbReference type="SMART" id="SM00331">
    <property type="entry name" value="PP2C_SIG"/>
    <property type="match status" value="1"/>
</dbReference>
<evidence type="ECO:0000313" key="5">
    <source>
        <dbReference type="EMBL" id="PJZ73074.1"/>
    </source>
</evidence>
<evidence type="ECO:0000313" key="7">
    <source>
        <dbReference type="Proteomes" id="UP000231990"/>
    </source>
</evidence>
<organism evidence="5 7">
    <name type="scientific">Leptospira perolatii</name>
    <dbReference type="NCBI Taxonomy" id="2023191"/>
    <lineage>
        <taxon>Bacteria</taxon>
        <taxon>Pseudomonadati</taxon>
        <taxon>Spirochaetota</taxon>
        <taxon>Spirochaetia</taxon>
        <taxon>Leptospirales</taxon>
        <taxon>Leptospiraceae</taxon>
        <taxon>Leptospira</taxon>
    </lineage>
</organism>
<dbReference type="Proteomes" id="UP000231962">
    <property type="component" value="Unassembled WGS sequence"/>
</dbReference>
<name>A0A2M9ZM55_9LEPT</name>
<reference evidence="6 7" key="1">
    <citation type="submission" date="2017-07" db="EMBL/GenBank/DDBJ databases">
        <title>Leptospira spp. isolated from tropical soils.</title>
        <authorList>
            <person name="Thibeaux R."/>
            <person name="Iraola G."/>
            <person name="Ferres I."/>
            <person name="Bierque E."/>
            <person name="Girault D."/>
            <person name="Soupe-Gilbert M.-E."/>
            <person name="Picardeau M."/>
            <person name="Goarant C."/>
        </authorList>
    </citation>
    <scope>NUCLEOTIDE SEQUENCE [LARGE SCALE GENOMIC DNA]</scope>
    <source>
        <strain evidence="5 7">FH1-B-B1</strain>
        <strain evidence="4 6">FH1-B-C1</strain>
    </source>
</reference>
<dbReference type="InterPro" id="IPR001932">
    <property type="entry name" value="PPM-type_phosphatase-like_dom"/>
</dbReference>
<dbReference type="CDD" id="cd06225">
    <property type="entry name" value="HAMP"/>
    <property type="match status" value="1"/>
</dbReference>
<proteinExistence type="predicted"/>
<dbReference type="GO" id="GO:0016791">
    <property type="term" value="F:phosphatase activity"/>
    <property type="evidence" value="ECO:0007669"/>
    <property type="project" value="TreeGrafter"/>
</dbReference>
<evidence type="ECO:0000313" key="4">
    <source>
        <dbReference type="EMBL" id="PJZ69711.1"/>
    </source>
</evidence>
<evidence type="ECO:0000256" key="1">
    <source>
        <dbReference type="ARBA" id="ARBA00022801"/>
    </source>
</evidence>
<dbReference type="InterPro" id="IPR052016">
    <property type="entry name" value="Bact_Sigma-Reg"/>
</dbReference>
<keyword evidence="2" id="KW-0812">Transmembrane</keyword>
<comment type="caution">
    <text evidence="5">The sequence shown here is derived from an EMBL/GenBank/DDBJ whole genome shotgun (WGS) entry which is preliminary data.</text>
</comment>
<dbReference type="InterPro" id="IPR003660">
    <property type="entry name" value="HAMP_dom"/>
</dbReference>